<keyword evidence="2" id="KW-0808">Transferase</keyword>
<dbReference type="Gene3D" id="1.10.1070.20">
    <property type="match status" value="1"/>
</dbReference>
<organism evidence="5 6">
    <name type="scientific">Chitinophaga skermanii</name>
    <dbReference type="NCBI Taxonomy" id="331697"/>
    <lineage>
        <taxon>Bacteria</taxon>
        <taxon>Pseudomonadati</taxon>
        <taxon>Bacteroidota</taxon>
        <taxon>Chitinophagia</taxon>
        <taxon>Chitinophagales</taxon>
        <taxon>Chitinophagaceae</taxon>
        <taxon>Chitinophaga</taxon>
    </lineage>
</organism>
<dbReference type="EMBL" id="QLLL01000002">
    <property type="protein sequence ID" value="RAJ08472.1"/>
    <property type="molecule type" value="Genomic_DNA"/>
</dbReference>
<comment type="caution">
    <text evidence="5">The sequence shown here is derived from an EMBL/GenBank/DDBJ whole genome shotgun (WGS) entry which is preliminary data.</text>
</comment>
<dbReference type="GO" id="GO:0004674">
    <property type="term" value="F:protein serine/threonine kinase activity"/>
    <property type="evidence" value="ECO:0007669"/>
    <property type="project" value="TreeGrafter"/>
</dbReference>
<protein>
    <submittedName>
        <fullName evidence="5">Serine/threonine-protein kinase HipA</fullName>
    </submittedName>
</protein>
<dbReference type="GO" id="GO:0005829">
    <property type="term" value="C:cytosol"/>
    <property type="evidence" value="ECO:0007669"/>
    <property type="project" value="TreeGrafter"/>
</dbReference>
<keyword evidence="6" id="KW-1185">Reference proteome</keyword>
<dbReference type="OrthoDB" id="9805913at2"/>
<dbReference type="InterPro" id="IPR052028">
    <property type="entry name" value="HipA_Ser/Thr_kinase"/>
</dbReference>
<dbReference type="Pfam" id="PF07804">
    <property type="entry name" value="HipA_C"/>
    <property type="match status" value="1"/>
</dbReference>
<evidence type="ECO:0000313" key="5">
    <source>
        <dbReference type="EMBL" id="RAJ08472.1"/>
    </source>
</evidence>
<dbReference type="PANTHER" id="PTHR37419:SF1">
    <property type="entry name" value="SERINE_THREONINE-PROTEIN KINASE TOXIN HIPA"/>
    <property type="match status" value="1"/>
</dbReference>
<evidence type="ECO:0000259" key="4">
    <source>
        <dbReference type="Pfam" id="PF07804"/>
    </source>
</evidence>
<evidence type="ECO:0000256" key="3">
    <source>
        <dbReference type="ARBA" id="ARBA00022777"/>
    </source>
</evidence>
<evidence type="ECO:0000256" key="2">
    <source>
        <dbReference type="ARBA" id="ARBA00022679"/>
    </source>
</evidence>
<dbReference type="RefSeq" id="WP_111596622.1">
    <property type="nucleotide sequence ID" value="NZ_QLLL01000002.1"/>
</dbReference>
<accession>A0A327QXV6</accession>
<dbReference type="AlphaFoldDB" id="A0A327QXV6"/>
<evidence type="ECO:0000313" key="6">
    <source>
        <dbReference type="Proteomes" id="UP000249547"/>
    </source>
</evidence>
<keyword evidence="3 5" id="KW-0418">Kinase</keyword>
<proteinExistence type="inferred from homology"/>
<name>A0A327QXV6_9BACT</name>
<dbReference type="InterPro" id="IPR012893">
    <property type="entry name" value="HipA-like_C"/>
</dbReference>
<reference evidence="5 6" key="1">
    <citation type="submission" date="2018-06" db="EMBL/GenBank/DDBJ databases">
        <title>Genomic Encyclopedia of Archaeal and Bacterial Type Strains, Phase II (KMG-II): from individual species to whole genera.</title>
        <authorList>
            <person name="Goeker M."/>
        </authorList>
    </citation>
    <scope>NUCLEOTIDE SEQUENCE [LARGE SCALE GENOMIC DNA]</scope>
    <source>
        <strain evidence="5 6">DSM 23857</strain>
    </source>
</reference>
<comment type="similarity">
    <text evidence="1">Belongs to the HipA Ser/Thr kinase family.</text>
</comment>
<evidence type="ECO:0000256" key="1">
    <source>
        <dbReference type="ARBA" id="ARBA00010164"/>
    </source>
</evidence>
<gene>
    <name evidence="5" type="ORF">LX64_01124</name>
</gene>
<dbReference type="PANTHER" id="PTHR37419">
    <property type="entry name" value="SERINE/THREONINE-PROTEIN KINASE TOXIN HIPA"/>
    <property type="match status" value="1"/>
</dbReference>
<sequence>MHQHKINVCPSTLRANFNTYSPLAQANLFGERTRRVSHILPMLSPSNNVKMFNEKRQHISISGVQEKYFLRQVKNNLSLTENNSTHILKPIPLERLERLNDLPANEHVTMQIAKQVYQLKTAECGLIFFEDGSPAYITKRFDYKPNSVDKYALEDFASLLSKSPIHEGDSFKYNASYLQMAEIIQQYVAAAPVALVEFYQLIVFNYLFGNGDAHLKNFSLMETQQGDFMLSPAYDLLCTKLHIDDSALALYGGDYDEASYYQHGTYTGMSFVVFAEKIGISPKLASRIIEKFLEKLPKAIAFINHSFLSEEAKTHYIYILQTRKKLLSILA</sequence>
<feature type="domain" description="HipA-like C-terminal" evidence="4">
    <location>
        <begin position="59"/>
        <end position="299"/>
    </location>
</feature>
<dbReference type="Proteomes" id="UP000249547">
    <property type="component" value="Unassembled WGS sequence"/>
</dbReference>